<evidence type="ECO:0000256" key="9">
    <source>
        <dbReference type="ARBA" id="ARBA00023237"/>
    </source>
</evidence>
<dbReference type="Gene3D" id="2.40.170.20">
    <property type="entry name" value="TonB-dependent receptor, beta-barrel domain"/>
    <property type="match status" value="1"/>
</dbReference>
<evidence type="ECO:0000256" key="1">
    <source>
        <dbReference type="ARBA" id="ARBA00004571"/>
    </source>
</evidence>
<dbReference type="GO" id="GO:0015889">
    <property type="term" value="P:cobalamin transport"/>
    <property type="evidence" value="ECO:0007669"/>
    <property type="project" value="TreeGrafter"/>
</dbReference>
<evidence type="ECO:0000256" key="12">
    <source>
        <dbReference type="SAM" id="SignalP"/>
    </source>
</evidence>
<dbReference type="Gene3D" id="2.170.130.10">
    <property type="entry name" value="TonB-dependent receptor, plug domain"/>
    <property type="match status" value="1"/>
</dbReference>
<evidence type="ECO:0000259" key="14">
    <source>
        <dbReference type="Pfam" id="PF07715"/>
    </source>
</evidence>
<protein>
    <submittedName>
        <fullName evidence="15">TonB-dependent receptor</fullName>
    </submittedName>
</protein>
<evidence type="ECO:0000256" key="8">
    <source>
        <dbReference type="ARBA" id="ARBA00023136"/>
    </source>
</evidence>
<evidence type="ECO:0000256" key="5">
    <source>
        <dbReference type="ARBA" id="ARBA00022729"/>
    </source>
</evidence>
<dbReference type="InterPro" id="IPR000531">
    <property type="entry name" value="Beta-barrel_TonB"/>
</dbReference>
<comment type="subcellular location">
    <subcellularLocation>
        <location evidence="1 10">Cell outer membrane</location>
        <topology evidence="1 10">Multi-pass membrane protein</topology>
    </subcellularLocation>
</comment>
<evidence type="ECO:0000256" key="7">
    <source>
        <dbReference type="ARBA" id="ARBA00023077"/>
    </source>
</evidence>
<dbReference type="GO" id="GO:0006811">
    <property type="term" value="P:monoatomic ion transport"/>
    <property type="evidence" value="ECO:0007669"/>
    <property type="project" value="UniProtKB-KW"/>
</dbReference>
<keyword evidence="16" id="KW-1185">Reference proteome</keyword>
<keyword evidence="15" id="KW-0675">Receptor</keyword>
<keyword evidence="6" id="KW-0406">Ion transport</keyword>
<dbReference type="Pfam" id="PF07715">
    <property type="entry name" value="Plug"/>
    <property type="match status" value="1"/>
</dbReference>
<keyword evidence="5 12" id="KW-0732">Signal</keyword>
<dbReference type="PANTHER" id="PTHR30069:SF53">
    <property type="entry name" value="COLICIN I RECEPTOR-RELATED"/>
    <property type="match status" value="1"/>
</dbReference>
<evidence type="ECO:0000313" key="15">
    <source>
        <dbReference type="EMBL" id="MCZ0864932.1"/>
    </source>
</evidence>
<sequence length="612" mass="66516">MKTLLSLAVSAIASGAVVAAEQNHNKADDIIVTATRTQQSYAETLASVTVISREDIEKFQAQSVAELLAKAPGLSITSNGGRGASTGISLRGNQSDHTLFLIDGVRVGSATLGSTAVEYLDPELIERIEIVRGPKSSLYGSDALGGVINIITRQANANQPLLIKAAVGNHNTSEASASLGHKGENYQANLTASYVYTGGYDFTEDKTAPSDDDDAYRQRSLGFNGSYTPIDTLTLGLSYQFNEAESEYDTNCFGFSCSPYTDSKTESLNVSGSWQLHTAFNSSLSVGSSKDETETLYDEYGFSGGVFETEKTNIDWQNDIRVSDNALLTLGYDYLNEKVDGSTNYDEDERDNHAVYAQLQFVQGAVSANLGARNDDNEQFGSHDTFNASLGYDIAADLKVVASYGQAFKAPTFNDLYYPFFGNPTMVPEESESYELAFKGFADNYSWAVSAYQNDVENLIQYNSAIFANDQIATATIKGIDASFETELMGWTVNTALTLLDTQDDATGNELARRPEQVINIDIDRSFDQWSVGASIYGASSRYNDAANSSKLNGYGTVALRGAYTIDPEWKLQLKVDNLFEKDYVLARGFSSGNYLSSGLELLFSVVYTPEL</sequence>
<dbReference type="InterPro" id="IPR012910">
    <property type="entry name" value="Plug_dom"/>
</dbReference>
<dbReference type="AlphaFoldDB" id="A0A9J6RKJ9"/>
<dbReference type="EMBL" id="JAPTGG010000004">
    <property type="protein sequence ID" value="MCZ0864932.1"/>
    <property type="molecule type" value="Genomic_DNA"/>
</dbReference>
<dbReference type="GO" id="GO:0009279">
    <property type="term" value="C:cell outer membrane"/>
    <property type="evidence" value="ECO:0007669"/>
    <property type="project" value="UniProtKB-SubCell"/>
</dbReference>
<dbReference type="InterPro" id="IPR037066">
    <property type="entry name" value="Plug_dom_sf"/>
</dbReference>
<feature type="chain" id="PRO_5039945854" evidence="12">
    <location>
        <begin position="20"/>
        <end position="612"/>
    </location>
</feature>
<proteinExistence type="inferred from homology"/>
<dbReference type="PROSITE" id="PS52016">
    <property type="entry name" value="TONB_DEPENDENT_REC_3"/>
    <property type="match status" value="1"/>
</dbReference>
<organism evidence="15 16">
    <name type="scientific">Dasania phycosphaerae</name>
    <dbReference type="NCBI Taxonomy" id="2950436"/>
    <lineage>
        <taxon>Bacteria</taxon>
        <taxon>Pseudomonadati</taxon>
        <taxon>Pseudomonadota</taxon>
        <taxon>Gammaproteobacteria</taxon>
        <taxon>Cellvibrionales</taxon>
        <taxon>Spongiibacteraceae</taxon>
        <taxon>Dasania</taxon>
    </lineage>
</organism>
<evidence type="ECO:0000256" key="10">
    <source>
        <dbReference type="PROSITE-ProRule" id="PRU01360"/>
    </source>
</evidence>
<feature type="domain" description="TonB-dependent receptor-like beta-barrel" evidence="13">
    <location>
        <begin position="182"/>
        <end position="579"/>
    </location>
</feature>
<comment type="similarity">
    <text evidence="10 11">Belongs to the TonB-dependent receptor family.</text>
</comment>
<keyword evidence="2 10" id="KW-0813">Transport</keyword>
<dbReference type="Proteomes" id="UP001069090">
    <property type="component" value="Unassembled WGS sequence"/>
</dbReference>
<gene>
    <name evidence="15" type="ORF">O0V09_06950</name>
</gene>
<dbReference type="RefSeq" id="WP_258331085.1">
    <property type="nucleotide sequence ID" value="NZ_JAPTGG010000004.1"/>
</dbReference>
<evidence type="ECO:0000256" key="6">
    <source>
        <dbReference type="ARBA" id="ARBA00023065"/>
    </source>
</evidence>
<evidence type="ECO:0000313" key="16">
    <source>
        <dbReference type="Proteomes" id="UP001069090"/>
    </source>
</evidence>
<feature type="signal peptide" evidence="12">
    <location>
        <begin position="1"/>
        <end position="19"/>
    </location>
</feature>
<dbReference type="InterPro" id="IPR036942">
    <property type="entry name" value="Beta-barrel_TonB_sf"/>
</dbReference>
<dbReference type="InterPro" id="IPR039426">
    <property type="entry name" value="TonB-dep_rcpt-like"/>
</dbReference>
<evidence type="ECO:0000256" key="3">
    <source>
        <dbReference type="ARBA" id="ARBA00022452"/>
    </source>
</evidence>
<evidence type="ECO:0000256" key="11">
    <source>
        <dbReference type="RuleBase" id="RU003357"/>
    </source>
</evidence>
<evidence type="ECO:0000256" key="2">
    <source>
        <dbReference type="ARBA" id="ARBA00022448"/>
    </source>
</evidence>
<dbReference type="CDD" id="cd01347">
    <property type="entry name" value="ligand_gated_channel"/>
    <property type="match status" value="1"/>
</dbReference>
<accession>A0A9J6RKJ9</accession>
<keyword evidence="3 10" id="KW-1134">Transmembrane beta strand</keyword>
<comment type="caution">
    <text evidence="15">The sequence shown here is derived from an EMBL/GenBank/DDBJ whole genome shotgun (WGS) entry which is preliminary data.</text>
</comment>
<dbReference type="PANTHER" id="PTHR30069">
    <property type="entry name" value="TONB-DEPENDENT OUTER MEMBRANE RECEPTOR"/>
    <property type="match status" value="1"/>
</dbReference>
<dbReference type="SUPFAM" id="SSF56935">
    <property type="entry name" value="Porins"/>
    <property type="match status" value="1"/>
</dbReference>
<keyword evidence="4 10" id="KW-0812">Transmembrane</keyword>
<evidence type="ECO:0000259" key="13">
    <source>
        <dbReference type="Pfam" id="PF00593"/>
    </source>
</evidence>
<evidence type="ECO:0000256" key="4">
    <source>
        <dbReference type="ARBA" id="ARBA00022692"/>
    </source>
</evidence>
<keyword evidence="7 11" id="KW-0798">TonB box</keyword>
<name>A0A9J6RKJ9_9GAMM</name>
<feature type="domain" description="TonB-dependent receptor plug" evidence="14">
    <location>
        <begin position="43"/>
        <end position="147"/>
    </location>
</feature>
<reference evidence="15 16" key="1">
    <citation type="submission" date="2022-12" db="EMBL/GenBank/DDBJ databases">
        <title>Dasania phycosphaerae sp. nov., isolated from particulate material of the south coast of Korea.</title>
        <authorList>
            <person name="Jiang Y."/>
        </authorList>
    </citation>
    <scope>NUCLEOTIDE SEQUENCE [LARGE SCALE GENOMIC DNA]</scope>
    <source>
        <strain evidence="15 16">GY-19</strain>
    </source>
</reference>
<keyword evidence="9 10" id="KW-0998">Cell outer membrane</keyword>
<dbReference type="Pfam" id="PF00593">
    <property type="entry name" value="TonB_dep_Rec_b-barrel"/>
    <property type="match status" value="1"/>
</dbReference>
<keyword evidence="8 10" id="KW-0472">Membrane</keyword>